<feature type="active site" description="Cysteine persulfide intermediate" evidence="4">
    <location>
        <position position="107"/>
    </location>
</feature>
<keyword evidence="2" id="KW-0963">Cytoplasm</keyword>
<dbReference type="InterPro" id="IPR025526">
    <property type="entry name" value="DsrC-like_dom_sf"/>
</dbReference>
<dbReference type="OrthoDB" id="9786347at2"/>
<dbReference type="Gene3D" id="1.10.10.370">
    <property type="entry name" value="DsrC-like protein, C-terminal domain"/>
    <property type="match status" value="1"/>
</dbReference>
<dbReference type="SUPFAM" id="SSF69721">
    <property type="entry name" value="DsrC, the gamma subunit of dissimilatory sulfite reductase"/>
    <property type="match status" value="1"/>
</dbReference>
<comment type="caution">
    <text evidence="5">The sequence shown here is derived from an EMBL/GenBank/DDBJ whole genome shotgun (WGS) entry which is preliminary data.</text>
</comment>
<dbReference type="Proteomes" id="UP000013165">
    <property type="component" value="Unassembled WGS sequence"/>
</dbReference>
<evidence type="ECO:0000313" key="6">
    <source>
        <dbReference type="Proteomes" id="UP000013165"/>
    </source>
</evidence>
<keyword evidence="3" id="KW-0808">Transferase</keyword>
<dbReference type="PANTHER" id="PTHR37010">
    <property type="entry name" value="SULFURTRANSFERASE TUSE"/>
    <property type="match status" value="1"/>
</dbReference>
<dbReference type="AlphaFoldDB" id="N6W261"/>
<dbReference type="PATRIC" id="fig|626887.3.peg.4467"/>
<proteinExistence type="inferred from homology"/>
<sequence length="108" mass="11994">MSSVMPPRNNEGFLEDPMLWSPAVAEQIASESGITLTEAHWEIIHMLRDFYAEHEMAPPAARFFVKAVKQAFGEEKGNSIYLMQLFPGTSAVKVACRIAGLPRPTNCL</sequence>
<dbReference type="GO" id="GO:0002143">
    <property type="term" value="P:tRNA wobble position uridine thiolation"/>
    <property type="evidence" value="ECO:0007669"/>
    <property type="project" value="TreeGrafter"/>
</dbReference>
<dbReference type="PANTHER" id="PTHR37010:SF1">
    <property type="entry name" value="SULFURTRANSFERASE TUSE"/>
    <property type="match status" value="1"/>
</dbReference>
<dbReference type="EC" id="2.8.1.-" evidence="3"/>
<dbReference type="NCBIfam" id="TIGR03342">
    <property type="entry name" value="dsrC_tusE_dsvC"/>
    <property type="match status" value="1"/>
</dbReference>
<dbReference type="InterPro" id="IPR043163">
    <property type="entry name" value="DsrC-like_N"/>
</dbReference>
<name>N6W261_9GAMM</name>
<evidence type="ECO:0000256" key="1">
    <source>
        <dbReference type="ARBA" id="ARBA00004496"/>
    </source>
</evidence>
<evidence type="ECO:0000256" key="2">
    <source>
        <dbReference type="ARBA" id="ARBA00022490"/>
    </source>
</evidence>
<dbReference type="GO" id="GO:0016740">
    <property type="term" value="F:transferase activity"/>
    <property type="evidence" value="ECO:0007669"/>
    <property type="project" value="UniProtKB-KW"/>
</dbReference>
<evidence type="ECO:0000256" key="4">
    <source>
        <dbReference type="PIRSR" id="PIRSR006223-50"/>
    </source>
</evidence>
<dbReference type="GO" id="GO:0097163">
    <property type="term" value="F:sulfur carrier activity"/>
    <property type="evidence" value="ECO:0007669"/>
    <property type="project" value="TreeGrafter"/>
</dbReference>
<organism evidence="5 6">
    <name type="scientific">Marinobacter nanhaiticus D15-8W</name>
    <dbReference type="NCBI Taxonomy" id="626887"/>
    <lineage>
        <taxon>Bacteria</taxon>
        <taxon>Pseudomonadati</taxon>
        <taxon>Pseudomonadota</taxon>
        <taxon>Gammaproteobacteria</taxon>
        <taxon>Pseudomonadales</taxon>
        <taxon>Marinobacteraceae</taxon>
        <taxon>Marinobacter</taxon>
    </lineage>
</organism>
<comment type="similarity">
    <text evidence="3">Belongs to the dsrC/tusE family.</text>
</comment>
<dbReference type="STRING" id="626887.J057_22335"/>
<evidence type="ECO:0000313" key="5">
    <source>
        <dbReference type="EMBL" id="ENO14179.1"/>
    </source>
</evidence>
<reference evidence="5 6" key="1">
    <citation type="journal article" date="2013" name="Genome Announc.">
        <title>Genome Sequence of the Polycyclic Aromatic Hydrocarbon-Degrading Bacterium Strain Marinobacter nanhaiticus D15-8WT.</title>
        <authorList>
            <person name="Cui Z."/>
            <person name="Gao W."/>
            <person name="Li Q."/>
            <person name="Xu G."/>
            <person name="Zheng L."/>
        </authorList>
    </citation>
    <scope>NUCLEOTIDE SEQUENCE [LARGE SCALE GENOMIC DNA]</scope>
    <source>
        <strain evidence="5 6">D15-8W</strain>
    </source>
</reference>
<comment type="subcellular location">
    <subcellularLocation>
        <location evidence="1">Cytoplasm</location>
    </subcellularLocation>
</comment>
<dbReference type="eggNOG" id="COG2920">
    <property type="taxonomic scope" value="Bacteria"/>
</dbReference>
<accession>N6W261</accession>
<comment type="function">
    <text evidence="3">Part of a sulfur-relay system.</text>
</comment>
<dbReference type="Pfam" id="PF04358">
    <property type="entry name" value="DsrC"/>
    <property type="match status" value="1"/>
</dbReference>
<dbReference type="EMBL" id="APLQ01000014">
    <property type="protein sequence ID" value="ENO14179.1"/>
    <property type="molecule type" value="Genomic_DNA"/>
</dbReference>
<dbReference type="PIRSF" id="PIRSF006223">
    <property type="entry name" value="DsrC_TusE"/>
    <property type="match status" value="1"/>
</dbReference>
<dbReference type="HOGENOM" id="CLU_153199_1_0_6"/>
<evidence type="ECO:0000256" key="3">
    <source>
        <dbReference type="PIRNR" id="PIRNR006223"/>
    </source>
</evidence>
<keyword evidence="6" id="KW-1185">Reference proteome</keyword>
<gene>
    <name evidence="5" type="primary">tusE</name>
    <name evidence="5" type="ORF">J057_22335</name>
</gene>
<dbReference type="GO" id="GO:0005737">
    <property type="term" value="C:cytoplasm"/>
    <property type="evidence" value="ECO:0007669"/>
    <property type="project" value="UniProtKB-SubCell"/>
</dbReference>
<dbReference type="Gene3D" id="3.30.1420.10">
    <property type="match status" value="1"/>
</dbReference>
<dbReference type="InterPro" id="IPR007453">
    <property type="entry name" value="DsrC/TusE"/>
</dbReference>
<dbReference type="InterPro" id="IPR042072">
    <property type="entry name" value="DsrC-like_C"/>
</dbReference>
<dbReference type="RefSeq" id="WP_004582398.1">
    <property type="nucleotide sequence ID" value="NZ_AP028878.1"/>
</dbReference>
<protein>
    <recommendedName>
        <fullName evidence="3">Sulfurtransferase</fullName>
        <ecNumber evidence="3">2.8.1.-</ecNumber>
    </recommendedName>
</protein>